<accession>A9A3U0</accession>
<dbReference type="InterPro" id="IPR019545">
    <property type="entry name" value="DM13_domain"/>
</dbReference>
<dbReference type="Pfam" id="PF10517">
    <property type="entry name" value="DM13"/>
    <property type="match status" value="1"/>
</dbReference>
<name>A9A3U0_NITMS</name>
<evidence type="ECO:0000313" key="3">
    <source>
        <dbReference type="Proteomes" id="UP000000792"/>
    </source>
</evidence>
<organism evidence="2 3">
    <name type="scientific">Nitrosopumilus maritimus (strain SCM1)</name>
    <dbReference type="NCBI Taxonomy" id="436308"/>
    <lineage>
        <taxon>Archaea</taxon>
        <taxon>Nitrososphaerota</taxon>
        <taxon>Nitrososphaeria</taxon>
        <taxon>Nitrosopumilales</taxon>
        <taxon>Nitrosopumilaceae</taxon>
        <taxon>Nitrosopumilus</taxon>
    </lineage>
</organism>
<dbReference type="EMBL" id="CP000866">
    <property type="protein sequence ID" value="ABX13352.1"/>
    <property type="molecule type" value="Genomic_DNA"/>
</dbReference>
<feature type="domain" description="DM13" evidence="1">
    <location>
        <begin position="234"/>
        <end position="334"/>
    </location>
</feature>
<evidence type="ECO:0000313" key="2">
    <source>
        <dbReference type="EMBL" id="ABX13352.1"/>
    </source>
</evidence>
<dbReference type="GeneID" id="5774578"/>
<dbReference type="EnsemblBacteria" id="ABX13352">
    <property type="protein sequence ID" value="ABX13352"/>
    <property type="gene ID" value="Nmar_1456"/>
</dbReference>
<reference evidence="2 3" key="1">
    <citation type="journal article" date="2010" name="Proc. Natl. Acad. Sci. U.S.A.">
        <title>Nitrosopumilus maritimus genome reveals unique mechanisms for nitrification and autotrophy in globally distributed marine crenarchaea.</title>
        <authorList>
            <person name="Walker C.B."/>
            <person name="de la Torre J.R."/>
            <person name="Klotz M.G."/>
            <person name="Urakawa H."/>
            <person name="Pinel N."/>
            <person name="Arp D.J."/>
            <person name="Brochier-Armanet C."/>
            <person name="Chain P.S."/>
            <person name="Chan P.P."/>
            <person name="Gollabgir A."/>
            <person name="Hemp J."/>
            <person name="Hugler M."/>
            <person name="Karr E.A."/>
            <person name="Konneke M."/>
            <person name="Shin M."/>
            <person name="Lawton T.J."/>
            <person name="Lowe T."/>
            <person name="Martens-Habbena W."/>
            <person name="Sayavedra-Soto L.A."/>
            <person name="Lang D."/>
            <person name="Sievert S.M."/>
            <person name="Rosenzweig A.C."/>
            <person name="Manning G."/>
            <person name="Stahl D.A."/>
        </authorList>
    </citation>
    <scope>NUCLEOTIDE SEQUENCE [LARGE SCALE GENOMIC DNA]</scope>
    <source>
        <strain evidence="2 3">SCM1</strain>
    </source>
</reference>
<dbReference type="RefSeq" id="WP_012215839.1">
    <property type="nucleotide sequence ID" value="NC_010085.1"/>
</dbReference>
<dbReference type="Gene3D" id="2.60.40.1930">
    <property type="match status" value="1"/>
</dbReference>
<proteinExistence type="predicted"/>
<dbReference type="eggNOG" id="arCOG08728">
    <property type="taxonomic scope" value="Archaea"/>
</dbReference>
<keyword evidence="3" id="KW-1185">Reference proteome</keyword>
<dbReference type="AlphaFoldDB" id="A9A3U0"/>
<dbReference type="InParanoid" id="A9A3U0"/>
<sequence length="334" mass="37352">MIKSVLFLVVVLFSSNVMILDSYQTHISSPIITSEKFNYKQGEDIVISGWVNYNDEATSDVLLRVTAATPNGIKIFDDYTTSNADGEFSISIPIPVDAETGNYFLQVISQCREIHRQVCTHQYESLSISVEGVPNQIPEWIKNNVEWWADGIIGDQEFVRGIEFLINQGILVVPPTVISDEQSDEIPDWIKNNGKWWTEGIISDDEFLNNIQFLIANGILSVPSAVLEPQTFSGQFHDADFIHRVSGTASIEFTPDQGGTLHFDETFDTTHGPDLYVYLATDKSANDFVSVGQIQSFGGEQSYIIPSDVDLTKYDNVLIWCQAFSTLFGHAELE</sequence>
<dbReference type="PROSITE" id="PS51549">
    <property type="entry name" value="DM13"/>
    <property type="match status" value="1"/>
</dbReference>
<dbReference type="eggNOG" id="arCOG08670">
    <property type="taxonomic scope" value="Archaea"/>
</dbReference>
<dbReference type="HOGENOM" id="CLU_830595_0_0_2"/>
<evidence type="ECO:0000259" key="1">
    <source>
        <dbReference type="PROSITE" id="PS51549"/>
    </source>
</evidence>
<dbReference type="Proteomes" id="UP000000792">
    <property type="component" value="Chromosome"/>
</dbReference>
<dbReference type="KEGG" id="nmr:Nmar_1456"/>
<gene>
    <name evidence="2" type="ordered locus">Nmar_1456</name>
</gene>
<protein>
    <recommendedName>
        <fullName evidence="1">DM13 domain-containing protein</fullName>
    </recommendedName>
</protein>